<dbReference type="AlphaFoldDB" id="E6QJF7"/>
<comment type="caution">
    <text evidence="3">The sequence shown here is derived from an EMBL/GenBank/DDBJ whole genome shotgun (WGS) entry which is preliminary data.</text>
</comment>
<feature type="domain" description="Actin-like protein N-terminal" evidence="1">
    <location>
        <begin position="3"/>
        <end position="154"/>
    </location>
</feature>
<organism evidence="3">
    <name type="scientific">mine drainage metagenome</name>
    <dbReference type="NCBI Taxonomy" id="410659"/>
    <lineage>
        <taxon>unclassified sequences</taxon>
        <taxon>metagenomes</taxon>
        <taxon>ecological metagenomes</taxon>
    </lineage>
</organism>
<reference evidence="3" key="1">
    <citation type="submission" date="2009-10" db="EMBL/GenBank/DDBJ databases">
        <title>Diversity of trophic interactions inside an arsenic-rich microbial ecosystem.</title>
        <authorList>
            <person name="Bertin P.N."/>
            <person name="Heinrich-Salmeron A."/>
            <person name="Pelletier E."/>
            <person name="Goulhen-Chollet F."/>
            <person name="Arsene-Ploetze F."/>
            <person name="Gallien S."/>
            <person name="Calteau A."/>
            <person name="Vallenet D."/>
            <person name="Casiot C."/>
            <person name="Chane-Woon-Ming B."/>
            <person name="Giloteaux L."/>
            <person name="Barakat M."/>
            <person name="Bonnefoy V."/>
            <person name="Bruneel O."/>
            <person name="Chandler M."/>
            <person name="Cleiss J."/>
            <person name="Duran R."/>
            <person name="Elbaz-Poulichet F."/>
            <person name="Fonknechten N."/>
            <person name="Lauga B."/>
            <person name="Mornico D."/>
            <person name="Ortet P."/>
            <person name="Schaeffer C."/>
            <person name="Siguier P."/>
            <person name="Alexander Thil Smith A."/>
            <person name="Van Dorsselaer A."/>
            <person name="Weissenbach J."/>
            <person name="Medigue C."/>
            <person name="Le Paslier D."/>
        </authorList>
    </citation>
    <scope>NUCLEOTIDE SEQUENCE</scope>
</reference>
<dbReference type="InterPro" id="IPR049067">
    <property type="entry name" value="MreB-like_C"/>
</dbReference>
<dbReference type="EMBL" id="CABQ01000087">
    <property type="protein sequence ID" value="CBI07373.1"/>
    <property type="molecule type" value="Genomic_DNA"/>
</dbReference>
<accession>E6QJF7</accession>
<gene>
    <name evidence="3" type="ORF">CARN6_0705</name>
</gene>
<feature type="domain" description="Actin homologue MreB-like C-terminal" evidence="2">
    <location>
        <begin position="176"/>
        <end position="303"/>
    </location>
</feature>
<dbReference type="Gene3D" id="3.30.420.40">
    <property type="match status" value="2"/>
</dbReference>
<dbReference type="CDD" id="cd24022">
    <property type="entry name" value="ASKHA_NBD_ParM_R1-like"/>
    <property type="match status" value="1"/>
</dbReference>
<evidence type="ECO:0000313" key="3">
    <source>
        <dbReference type="EMBL" id="CBI07373.1"/>
    </source>
</evidence>
<protein>
    <submittedName>
        <fullName evidence="3">Putative Bacterial StbA plasmid stability protein</fullName>
    </submittedName>
</protein>
<dbReference type="InterPro" id="IPR056367">
    <property type="entry name" value="ASKHA_NBD_ParM_R1-like"/>
</dbReference>
<sequence>MIAIDDGYGDLKIGNGQHFRVLPSKAISGRVVRSRYVDGNFEIGGAPVLESEGSIFTIQDGANAEDTRFDDWPNSTLNRVLCRHAAAEMGMRDGDNLVTGLPMSVYFERDGRVNQKAVQRRVESLKKLVVQHMPDGMQRHIAAPGRIKIIPQGMAAIFDHLIQEDGQMMRLEAVGVVDIGARTTDVAVYFLQDGGENAIEISRSGGFRRGVSDLVDALAQELQKALRLPAQPPFSTVAASLRTGKFKASGQDHNVDSQRLHVLRTALPGILQEAEQILSAGRGVAGLMDLDRILLVGGGAYLAESIGLSLWEQTHIPQSPELANVRGMVKLGQVLENG</sequence>
<dbReference type="InterPro" id="IPR043129">
    <property type="entry name" value="ATPase_NBD"/>
</dbReference>
<name>E6QJF7_9ZZZZ</name>
<dbReference type="Pfam" id="PF17989">
    <property type="entry name" value="ALP_N"/>
    <property type="match status" value="1"/>
</dbReference>
<dbReference type="Pfam" id="PF21522">
    <property type="entry name" value="MreB-like_C"/>
    <property type="match status" value="1"/>
</dbReference>
<proteinExistence type="predicted"/>
<evidence type="ECO:0000259" key="1">
    <source>
        <dbReference type="Pfam" id="PF17989"/>
    </source>
</evidence>
<dbReference type="SUPFAM" id="SSF53067">
    <property type="entry name" value="Actin-like ATPase domain"/>
    <property type="match status" value="2"/>
</dbReference>
<evidence type="ECO:0000259" key="2">
    <source>
        <dbReference type="Pfam" id="PF21522"/>
    </source>
</evidence>
<dbReference type="InterPro" id="IPR040607">
    <property type="entry name" value="ALP_N"/>
</dbReference>